<organism evidence="2 3">
    <name type="scientific">Cardamine amara subsp. amara</name>
    <dbReference type="NCBI Taxonomy" id="228776"/>
    <lineage>
        <taxon>Eukaryota</taxon>
        <taxon>Viridiplantae</taxon>
        <taxon>Streptophyta</taxon>
        <taxon>Embryophyta</taxon>
        <taxon>Tracheophyta</taxon>
        <taxon>Spermatophyta</taxon>
        <taxon>Magnoliopsida</taxon>
        <taxon>eudicotyledons</taxon>
        <taxon>Gunneridae</taxon>
        <taxon>Pentapetalae</taxon>
        <taxon>rosids</taxon>
        <taxon>malvids</taxon>
        <taxon>Brassicales</taxon>
        <taxon>Brassicaceae</taxon>
        <taxon>Cardamineae</taxon>
        <taxon>Cardamine</taxon>
    </lineage>
</organism>
<keyword evidence="1" id="KW-0175">Coiled coil</keyword>
<dbReference type="PANTHER" id="PTHR35992:SF1">
    <property type="entry name" value="CYTOMATRIX PROTEIN-LIKE PROTEIN"/>
    <property type="match status" value="1"/>
</dbReference>
<keyword evidence="3" id="KW-1185">Reference proteome</keyword>
<dbReference type="EMBL" id="JBANAX010000499">
    <property type="protein sequence ID" value="KAL1206377.1"/>
    <property type="molecule type" value="Genomic_DNA"/>
</dbReference>
<evidence type="ECO:0000313" key="3">
    <source>
        <dbReference type="Proteomes" id="UP001558713"/>
    </source>
</evidence>
<evidence type="ECO:0000256" key="1">
    <source>
        <dbReference type="SAM" id="Coils"/>
    </source>
</evidence>
<reference evidence="2 3" key="1">
    <citation type="submission" date="2024-04" db="EMBL/GenBank/DDBJ databases">
        <title>Genome assembly C_amara_ONT_v2.</title>
        <authorList>
            <person name="Yant L."/>
            <person name="Moore C."/>
            <person name="Slenker M."/>
        </authorList>
    </citation>
    <scope>NUCLEOTIDE SEQUENCE [LARGE SCALE GENOMIC DNA]</scope>
    <source>
        <tissue evidence="2">Leaf</tissue>
    </source>
</reference>
<comment type="caution">
    <text evidence="2">The sequence shown here is derived from an EMBL/GenBank/DDBJ whole genome shotgun (WGS) entry which is preliminary data.</text>
</comment>
<accession>A0ABD1AHZ1</accession>
<dbReference type="PANTHER" id="PTHR35992">
    <property type="entry name" value="CYTOMATRIX PROTEIN-LIKE PROTEIN"/>
    <property type="match status" value="1"/>
</dbReference>
<sequence length="246" mass="29252">MVTRKRSRDSSEKENWDAIFKNMVQIIRKKDDQLESLFKRWKILEDGIKKQQETWVSDVHNYKLQLSLMEKENETLEMMRLFEIAKFNLLLGLKERDCFNSKDKLEHLQKDLDDFKAWFDIFTMDTNEGNSDSGDEDCKSLEDKIRKQKLEFEKLAFGKSSEFTTLLQENGFAWSQFKGIESGFTDKLLRKDKEIEQLQSSNHEKDKIISRLKAEMEDNASNKDKEIARHLDEVKPLRRSPRLNRC</sequence>
<dbReference type="AlphaFoldDB" id="A0ABD1AHZ1"/>
<proteinExistence type="predicted"/>
<name>A0ABD1AHZ1_CARAN</name>
<protein>
    <submittedName>
        <fullName evidence="2">Uncharacterized protein</fullName>
    </submittedName>
</protein>
<feature type="coiled-coil region" evidence="1">
    <location>
        <begin position="195"/>
        <end position="233"/>
    </location>
</feature>
<dbReference type="Proteomes" id="UP001558713">
    <property type="component" value="Unassembled WGS sequence"/>
</dbReference>
<evidence type="ECO:0000313" key="2">
    <source>
        <dbReference type="EMBL" id="KAL1206377.1"/>
    </source>
</evidence>
<gene>
    <name evidence="2" type="ORF">V5N11_025872</name>
</gene>